<accession>A0A9D4VEX2</accession>
<dbReference type="EMBL" id="JABFUD020000001">
    <property type="protein sequence ID" value="KAI5084814.1"/>
    <property type="molecule type" value="Genomic_DNA"/>
</dbReference>
<proteinExistence type="predicted"/>
<evidence type="ECO:0000313" key="7">
    <source>
        <dbReference type="Proteomes" id="UP000886520"/>
    </source>
</evidence>
<dbReference type="Pfam" id="PF04577">
    <property type="entry name" value="Glyco_transf_61"/>
    <property type="match status" value="1"/>
</dbReference>
<evidence type="ECO:0000256" key="3">
    <source>
        <dbReference type="ARBA" id="ARBA00023180"/>
    </source>
</evidence>
<reference evidence="6" key="1">
    <citation type="submission" date="2021-01" db="EMBL/GenBank/DDBJ databases">
        <title>Adiantum capillus-veneris genome.</title>
        <authorList>
            <person name="Fang Y."/>
            <person name="Liao Q."/>
        </authorList>
    </citation>
    <scope>NUCLEOTIDE SEQUENCE</scope>
    <source>
        <strain evidence="6">H3</strain>
        <tissue evidence="6">Leaf</tissue>
    </source>
</reference>
<dbReference type="Proteomes" id="UP000886520">
    <property type="component" value="Chromosome 1"/>
</dbReference>
<keyword evidence="3" id="KW-0325">Glycoprotein</keyword>
<feature type="coiled-coil region" evidence="4">
    <location>
        <begin position="87"/>
        <end position="128"/>
    </location>
</feature>
<dbReference type="GO" id="GO:0016763">
    <property type="term" value="F:pentosyltransferase activity"/>
    <property type="evidence" value="ECO:0007669"/>
    <property type="project" value="UniProtKB-ARBA"/>
</dbReference>
<comment type="caution">
    <text evidence="6">The sequence shown here is derived from an EMBL/GenBank/DDBJ whole genome shotgun (WGS) entry which is preliminary data.</text>
</comment>
<keyword evidence="1" id="KW-0328">Glycosyltransferase</keyword>
<evidence type="ECO:0000256" key="1">
    <source>
        <dbReference type="ARBA" id="ARBA00022676"/>
    </source>
</evidence>
<dbReference type="GO" id="GO:0005794">
    <property type="term" value="C:Golgi apparatus"/>
    <property type="evidence" value="ECO:0007669"/>
    <property type="project" value="UniProtKB-ARBA"/>
</dbReference>
<name>A0A9D4VEX2_ADICA</name>
<dbReference type="OrthoDB" id="529273at2759"/>
<evidence type="ECO:0000256" key="4">
    <source>
        <dbReference type="SAM" id="Coils"/>
    </source>
</evidence>
<dbReference type="InterPro" id="IPR049625">
    <property type="entry name" value="Glyco_transf_61_cat"/>
</dbReference>
<organism evidence="6 7">
    <name type="scientific">Adiantum capillus-veneris</name>
    <name type="common">Maidenhair fern</name>
    <dbReference type="NCBI Taxonomy" id="13818"/>
    <lineage>
        <taxon>Eukaryota</taxon>
        <taxon>Viridiplantae</taxon>
        <taxon>Streptophyta</taxon>
        <taxon>Embryophyta</taxon>
        <taxon>Tracheophyta</taxon>
        <taxon>Polypodiopsida</taxon>
        <taxon>Polypodiidae</taxon>
        <taxon>Polypodiales</taxon>
        <taxon>Pteridineae</taxon>
        <taxon>Pteridaceae</taxon>
        <taxon>Vittarioideae</taxon>
        <taxon>Adiantum</taxon>
    </lineage>
</organism>
<keyword evidence="2" id="KW-0808">Transferase</keyword>
<sequence length="569" mass="64254">MQVGALLSRFTSLLIFVGILLLALGVTLYQVNRVLQELVHTQKLQSSSWSQMQWLSRTQAGSSANYDIASALTHGEAADLPHQQKEIDIAREQVQGLLKEAITYREEMEELKGRLSGLEREFKKEAYKEETIREFQSKLIQLEREFKQKLTPSVQEPSLKFSPLKDQKMQEKGDSHVNHYFMSVLKGRGMEEGPPELFVFPNGANEPRLLCLRGNSTSDGAHNSYALAFKEEVPTGVQMVPGITLLSDTFWDFNNPWHSMFNLLQFVYWHIDNGCSHAKNLLLFHQGEYRTSMGSWIRSIFTASGVPSTPTSIDELASSVSHALGGIQAPIVCFEHAVVSRSGIGGMKRPLLSRMFREASCQARRACNIHVGKEGFTNQTRRVHVTLIVRKGARGFLDEAAWQRVVKEQCEVALHCTWSLMYVANLTFCQQVEAMSRTNILVSAHGAQLANIIFMPPEGRVLEMFPFGWLEMAGHGQYIYRNLANWVNLQHEGYWRDPSTPPCPNPSEASACFSHYKDQPLGINVTYIQNWLGDVIKRYQHPSMPSTFSEQSYEALNSSNPNICECNNA</sequence>
<evidence type="ECO:0000256" key="2">
    <source>
        <dbReference type="ARBA" id="ARBA00022679"/>
    </source>
</evidence>
<keyword evidence="7" id="KW-1185">Reference proteome</keyword>
<dbReference type="AlphaFoldDB" id="A0A9D4VEX2"/>
<dbReference type="InterPro" id="IPR007657">
    <property type="entry name" value="Glycosyltransferase_61"/>
</dbReference>
<protein>
    <recommendedName>
        <fullName evidence="5">Glycosyltransferase 61 catalytic domain-containing protein</fullName>
    </recommendedName>
</protein>
<dbReference type="PANTHER" id="PTHR20961">
    <property type="entry name" value="GLYCOSYLTRANSFERASE"/>
    <property type="match status" value="1"/>
</dbReference>
<dbReference type="PANTHER" id="PTHR20961:SF115">
    <property type="entry name" value="GLYCOSYLTRANSFERASE"/>
    <property type="match status" value="1"/>
</dbReference>
<keyword evidence="4" id="KW-0175">Coiled coil</keyword>
<gene>
    <name evidence="6" type="ORF">GOP47_0000983</name>
</gene>
<evidence type="ECO:0000259" key="5">
    <source>
        <dbReference type="Pfam" id="PF04577"/>
    </source>
</evidence>
<evidence type="ECO:0000313" key="6">
    <source>
        <dbReference type="EMBL" id="KAI5084814.1"/>
    </source>
</evidence>
<feature type="domain" description="Glycosyltransferase 61 catalytic" evidence="5">
    <location>
        <begin position="376"/>
        <end position="461"/>
    </location>
</feature>